<dbReference type="InterPro" id="IPR036397">
    <property type="entry name" value="RNaseH_sf"/>
</dbReference>
<dbReference type="PANTHER" id="PTHR10642:SF26">
    <property type="entry name" value="RIBONUCLEASE H1"/>
    <property type="match status" value="1"/>
</dbReference>
<dbReference type="GO" id="GO:0003676">
    <property type="term" value="F:nucleic acid binding"/>
    <property type="evidence" value="ECO:0007669"/>
    <property type="project" value="InterPro"/>
</dbReference>
<proteinExistence type="inferred from homology"/>
<evidence type="ECO:0000313" key="10">
    <source>
        <dbReference type="Proteomes" id="UP000236546"/>
    </source>
</evidence>
<keyword evidence="6" id="KW-0255">Endonuclease</keyword>
<dbReference type="InterPro" id="IPR050092">
    <property type="entry name" value="RNase_H"/>
</dbReference>
<dbReference type="EC" id="3.1.26.4" evidence="3"/>
<evidence type="ECO:0000313" key="9">
    <source>
        <dbReference type="EMBL" id="PNP38890.1"/>
    </source>
</evidence>
<dbReference type="AlphaFoldDB" id="A0A2K0T055"/>
<organism evidence="9 10">
    <name type="scientific">Trichoderma gamsii</name>
    <dbReference type="NCBI Taxonomy" id="398673"/>
    <lineage>
        <taxon>Eukaryota</taxon>
        <taxon>Fungi</taxon>
        <taxon>Dikarya</taxon>
        <taxon>Ascomycota</taxon>
        <taxon>Pezizomycotina</taxon>
        <taxon>Sordariomycetes</taxon>
        <taxon>Hypocreomycetidae</taxon>
        <taxon>Hypocreales</taxon>
        <taxon>Hypocreaceae</taxon>
        <taxon>Trichoderma</taxon>
    </lineage>
</organism>
<dbReference type="GO" id="GO:0004523">
    <property type="term" value="F:RNA-DNA hybrid ribonuclease activity"/>
    <property type="evidence" value="ECO:0007669"/>
    <property type="project" value="UniProtKB-EC"/>
</dbReference>
<dbReference type="SUPFAM" id="SSF53098">
    <property type="entry name" value="Ribonuclease H-like"/>
    <property type="match status" value="1"/>
</dbReference>
<dbReference type="CDD" id="cd09280">
    <property type="entry name" value="RNase_HI_eukaryote_like"/>
    <property type="match status" value="1"/>
</dbReference>
<comment type="similarity">
    <text evidence="2">Belongs to the RNase H family.</text>
</comment>
<dbReference type="EMBL" id="MTYH01000098">
    <property type="protein sequence ID" value="PNP38890.1"/>
    <property type="molecule type" value="Genomic_DNA"/>
</dbReference>
<keyword evidence="7" id="KW-0378">Hydrolase</keyword>
<gene>
    <name evidence="9" type="ORF">TGAMA5MH_09114</name>
</gene>
<dbReference type="PANTHER" id="PTHR10642">
    <property type="entry name" value="RIBONUCLEASE H1"/>
    <property type="match status" value="1"/>
</dbReference>
<protein>
    <recommendedName>
        <fullName evidence="3">ribonuclease H</fullName>
        <ecNumber evidence="3">3.1.26.4</ecNumber>
    </recommendedName>
</protein>
<dbReference type="PROSITE" id="PS50879">
    <property type="entry name" value="RNASE_H_1"/>
    <property type="match status" value="1"/>
</dbReference>
<name>A0A2K0T055_9HYPO</name>
<evidence type="ECO:0000256" key="1">
    <source>
        <dbReference type="ARBA" id="ARBA00000077"/>
    </source>
</evidence>
<comment type="caution">
    <text evidence="9">The sequence shown here is derived from an EMBL/GenBank/DDBJ whole genome shotgun (WGS) entry which is preliminary data.</text>
</comment>
<dbReference type="InterPro" id="IPR002156">
    <property type="entry name" value="RNaseH_domain"/>
</dbReference>
<feature type="domain" description="RNase H type-1" evidence="8">
    <location>
        <begin position="1"/>
        <end position="159"/>
    </location>
</feature>
<evidence type="ECO:0000256" key="5">
    <source>
        <dbReference type="ARBA" id="ARBA00022723"/>
    </source>
</evidence>
<comment type="catalytic activity">
    <reaction evidence="1">
        <text>Endonucleolytic cleavage to 5'-phosphomonoester.</text>
        <dbReference type="EC" id="3.1.26.4"/>
    </reaction>
</comment>
<accession>A0A2K0T055</accession>
<sequence>MVYIMEIFTDGGCRGNGRPWATGAAAAAFRNQKGTYVDAWTRSLPSYPPPTNQRAELTAIIIALEQALERYQELETDPYLRVTIYSDSKYAINCMTNWINKWLHNGWTNAAGYQVVNRDLIEEASDLDERLKREGDVHYVWIPREKNEYVDQLCNDDMDRQ</sequence>
<keyword evidence="5" id="KW-0479">Metal-binding</keyword>
<evidence type="ECO:0000259" key="8">
    <source>
        <dbReference type="PROSITE" id="PS50879"/>
    </source>
</evidence>
<reference evidence="9 10" key="1">
    <citation type="submission" date="2017-02" db="EMBL/GenBank/DDBJ databases">
        <title>Genomes of Trichoderma spp. with biocontrol activity.</title>
        <authorList>
            <person name="Gardiner D."/>
            <person name="Kazan K."/>
            <person name="Vos C."/>
            <person name="Harvey P."/>
        </authorList>
    </citation>
    <scope>NUCLEOTIDE SEQUENCE [LARGE SCALE GENOMIC DNA]</scope>
    <source>
        <strain evidence="9 10">A5MH</strain>
    </source>
</reference>
<dbReference type="GO" id="GO:0043137">
    <property type="term" value="P:DNA replication, removal of RNA primer"/>
    <property type="evidence" value="ECO:0007669"/>
    <property type="project" value="TreeGrafter"/>
</dbReference>
<dbReference type="GO" id="GO:0046872">
    <property type="term" value="F:metal ion binding"/>
    <property type="evidence" value="ECO:0007669"/>
    <property type="project" value="UniProtKB-KW"/>
</dbReference>
<dbReference type="InterPro" id="IPR012337">
    <property type="entry name" value="RNaseH-like_sf"/>
</dbReference>
<evidence type="ECO:0000256" key="3">
    <source>
        <dbReference type="ARBA" id="ARBA00012180"/>
    </source>
</evidence>
<dbReference type="Pfam" id="PF00075">
    <property type="entry name" value="RNase_H"/>
    <property type="match status" value="1"/>
</dbReference>
<dbReference type="Gene3D" id="3.30.420.10">
    <property type="entry name" value="Ribonuclease H-like superfamily/Ribonuclease H"/>
    <property type="match status" value="1"/>
</dbReference>
<evidence type="ECO:0000256" key="2">
    <source>
        <dbReference type="ARBA" id="ARBA00005300"/>
    </source>
</evidence>
<evidence type="ECO:0000256" key="7">
    <source>
        <dbReference type="ARBA" id="ARBA00022801"/>
    </source>
</evidence>
<evidence type="ECO:0000256" key="4">
    <source>
        <dbReference type="ARBA" id="ARBA00022722"/>
    </source>
</evidence>
<dbReference type="Proteomes" id="UP000236546">
    <property type="component" value="Unassembled WGS sequence"/>
</dbReference>
<keyword evidence="4" id="KW-0540">Nuclease</keyword>
<dbReference type="OrthoDB" id="245563at2759"/>
<evidence type="ECO:0000256" key="6">
    <source>
        <dbReference type="ARBA" id="ARBA00022759"/>
    </source>
</evidence>